<dbReference type="InterPro" id="IPR025558">
    <property type="entry name" value="DUF4283"/>
</dbReference>
<organism evidence="2 3">
    <name type="scientific">Quercus suber</name>
    <name type="common">Cork oak</name>
    <dbReference type="NCBI Taxonomy" id="58331"/>
    <lineage>
        <taxon>Eukaryota</taxon>
        <taxon>Viridiplantae</taxon>
        <taxon>Streptophyta</taxon>
        <taxon>Embryophyta</taxon>
        <taxon>Tracheophyta</taxon>
        <taxon>Spermatophyta</taxon>
        <taxon>Magnoliopsida</taxon>
        <taxon>eudicotyledons</taxon>
        <taxon>Gunneridae</taxon>
        <taxon>Pentapetalae</taxon>
        <taxon>rosids</taxon>
        <taxon>fabids</taxon>
        <taxon>Fagales</taxon>
        <taxon>Fagaceae</taxon>
        <taxon>Quercus</taxon>
    </lineage>
</organism>
<proteinExistence type="predicted"/>
<comment type="caution">
    <text evidence="2">The sequence shown here is derived from an EMBL/GenBank/DDBJ whole genome shotgun (WGS) entry which is preliminary data.</text>
</comment>
<feature type="domain" description="DUF4283" evidence="1">
    <location>
        <begin position="10"/>
        <end position="81"/>
    </location>
</feature>
<name>A0AAW0LN36_QUESU</name>
<accession>A0AAW0LN36</accession>
<evidence type="ECO:0000313" key="3">
    <source>
        <dbReference type="Proteomes" id="UP000237347"/>
    </source>
</evidence>
<keyword evidence="3" id="KW-1185">Reference proteome</keyword>
<dbReference type="Pfam" id="PF14111">
    <property type="entry name" value="DUF4283"/>
    <property type="match status" value="1"/>
</dbReference>
<dbReference type="Proteomes" id="UP000237347">
    <property type="component" value="Unassembled WGS sequence"/>
</dbReference>
<dbReference type="AlphaFoldDB" id="A0AAW0LN36"/>
<protein>
    <recommendedName>
        <fullName evidence="1">DUF4283 domain-containing protein</fullName>
    </recommendedName>
</protein>
<reference evidence="2 3" key="1">
    <citation type="journal article" date="2018" name="Sci. Data">
        <title>The draft genome sequence of cork oak.</title>
        <authorList>
            <person name="Ramos A.M."/>
            <person name="Usie A."/>
            <person name="Barbosa P."/>
            <person name="Barros P.M."/>
            <person name="Capote T."/>
            <person name="Chaves I."/>
            <person name="Simoes F."/>
            <person name="Abreu I."/>
            <person name="Carrasquinho I."/>
            <person name="Faro C."/>
            <person name="Guimaraes J.B."/>
            <person name="Mendonca D."/>
            <person name="Nobrega F."/>
            <person name="Rodrigues L."/>
            <person name="Saibo N.J.M."/>
            <person name="Varela M.C."/>
            <person name="Egas C."/>
            <person name="Matos J."/>
            <person name="Miguel C.M."/>
            <person name="Oliveira M.M."/>
            <person name="Ricardo C.P."/>
            <person name="Goncalves S."/>
        </authorList>
    </citation>
    <scope>NUCLEOTIDE SEQUENCE [LARGE SCALE GENOMIC DNA]</scope>
    <source>
        <strain evidence="3">cv. HL8</strain>
    </source>
</reference>
<evidence type="ECO:0000259" key="1">
    <source>
        <dbReference type="Pfam" id="PF14111"/>
    </source>
</evidence>
<dbReference type="EMBL" id="PKMF04000072">
    <property type="protein sequence ID" value="KAK7852750.1"/>
    <property type="molecule type" value="Genomic_DNA"/>
</dbReference>
<sequence length="83" mass="9610">MPPVQEGIAKWFTNLVGQFLEKPLPFLLVKKSVQGLWCLFGWVEVFSLDNGLFHLKFDDLKSRDAVLEAKVWHIENKPLIICK</sequence>
<evidence type="ECO:0000313" key="2">
    <source>
        <dbReference type="EMBL" id="KAK7852750.1"/>
    </source>
</evidence>
<gene>
    <name evidence="2" type="ORF">CFP56_038003</name>
</gene>